<sequence length="183" mass="18822">MSKTVEETSLGADIYRYIRYQLRGRRGLIAAAVALAIPALWFSWPWLVVAGVAPILVTLAPCAIMCALGLCTMRACSSSGAQGSSCSKAQACDGAPATSVTATPLEVVAASQTADQTTAREAAKQLPAGTDEPLAIAAPSQVMENVVEVEVEAATKAASGRAGPSGEDAAQEEAVNQEKETLQ</sequence>
<comment type="caution">
    <text evidence="3">The sequence shown here is derived from an EMBL/GenBank/DDBJ whole genome shotgun (WGS) entry which is preliminary data.</text>
</comment>
<feature type="transmembrane region" description="Helical" evidence="2">
    <location>
        <begin position="50"/>
        <end position="71"/>
    </location>
</feature>
<feature type="transmembrane region" description="Helical" evidence="2">
    <location>
        <begin position="27"/>
        <end position="44"/>
    </location>
</feature>
<evidence type="ECO:0000313" key="3">
    <source>
        <dbReference type="EMBL" id="MCT7378510.1"/>
    </source>
</evidence>
<accession>A0ABT2LVG0</accession>
<reference evidence="3 4" key="1">
    <citation type="submission" date="2022-09" db="EMBL/GenBank/DDBJ databases">
        <title>Chelativorans salina sp. nov., a novel slightly halophilic bacterium isolated from a saline lake sediment enrichment.</title>
        <authorList>
            <person name="Gao L."/>
            <person name="Fang B.-Z."/>
            <person name="Li W.-J."/>
        </authorList>
    </citation>
    <scope>NUCLEOTIDE SEQUENCE [LARGE SCALE GENOMIC DNA]</scope>
    <source>
        <strain evidence="3 4">EGI FJ00035</strain>
    </source>
</reference>
<gene>
    <name evidence="3" type="ORF">N5A92_26210</name>
</gene>
<feature type="region of interest" description="Disordered" evidence="1">
    <location>
        <begin position="156"/>
        <end position="183"/>
    </location>
</feature>
<dbReference type="EMBL" id="JAOCZP010000014">
    <property type="protein sequence ID" value="MCT7378510.1"/>
    <property type="molecule type" value="Genomic_DNA"/>
</dbReference>
<dbReference type="RefSeq" id="WP_260907488.1">
    <property type="nucleotide sequence ID" value="NZ_JAOCZP010000014.1"/>
</dbReference>
<evidence type="ECO:0000313" key="4">
    <source>
        <dbReference type="Proteomes" id="UP001320831"/>
    </source>
</evidence>
<evidence type="ECO:0000256" key="1">
    <source>
        <dbReference type="SAM" id="MobiDB-lite"/>
    </source>
</evidence>
<keyword evidence="2" id="KW-1133">Transmembrane helix</keyword>
<proteinExistence type="predicted"/>
<dbReference type="Proteomes" id="UP001320831">
    <property type="component" value="Unassembled WGS sequence"/>
</dbReference>
<organism evidence="3 4">
    <name type="scientific">Chelativorans salis</name>
    <dbReference type="NCBI Taxonomy" id="2978478"/>
    <lineage>
        <taxon>Bacteria</taxon>
        <taxon>Pseudomonadati</taxon>
        <taxon>Pseudomonadota</taxon>
        <taxon>Alphaproteobacteria</taxon>
        <taxon>Hyphomicrobiales</taxon>
        <taxon>Phyllobacteriaceae</taxon>
        <taxon>Chelativorans</taxon>
    </lineage>
</organism>
<keyword evidence="2" id="KW-0812">Transmembrane</keyword>
<feature type="region of interest" description="Disordered" evidence="1">
    <location>
        <begin position="111"/>
        <end position="135"/>
    </location>
</feature>
<name>A0ABT2LVG0_9HYPH</name>
<protein>
    <submittedName>
        <fullName evidence="3">Uncharacterized protein</fullName>
    </submittedName>
</protein>
<keyword evidence="2" id="KW-0472">Membrane</keyword>
<evidence type="ECO:0000256" key="2">
    <source>
        <dbReference type="SAM" id="Phobius"/>
    </source>
</evidence>
<keyword evidence="4" id="KW-1185">Reference proteome</keyword>